<evidence type="ECO:0000313" key="2">
    <source>
        <dbReference type="EMBL" id="MFD2917493.1"/>
    </source>
</evidence>
<keyword evidence="1" id="KW-0812">Transmembrane</keyword>
<keyword evidence="1" id="KW-1133">Transmembrane helix</keyword>
<dbReference type="Proteomes" id="UP001597548">
    <property type="component" value="Unassembled WGS sequence"/>
</dbReference>
<evidence type="ECO:0000256" key="1">
    <source>
        <dbReference type="SAM" id="Phobius"/>
    </source>
</evidence>
<comment type="caution">
    <text evidence="2">The sequence shown here is derived from an EMBL/GenBank/DDBJ whole genome shotgun (WGS) entry which is preliminary data.</text>
</comment>
<keyword evidence="3" id="KW-1185">Reference proteome</keyword>
<name>A0ABW5ZZM7_9FLAO</name>
<evidence type="ECO:0000313" key="3">
    <source>
        <dbReference type="Proteomes" id="UP001597548"/>
    </source>
</evidence>
<dbReference type="RefSeq" id="WP_194508828.1">
    <property type="nucleotide sequence ID" value="NZ_JADILU010000006.1"/>
</dbReference>
<feature type="transmembrane region" description="Helical" evidence="1">
    <location>
        <begin position="21"/>
        <end position="39"/>
    </location>
</feature>
<gene>
    <name evidence="2" type="ORF">ACFS29_17700</name>
</gene>
<reference evidence="3" key="1">
    <citation type="journal article" date="2019" name="Int. J. Syst. Evol. Microbiol.">
        <title>The Global Catalogue of Microorganisms (GCM) 10K type strain sequencing project: providing services to taxonomists for standard genome sequencing and annotation.</title>
        <authorList>
            <consortium name="The Broad Institute Genomics Platform"/>
            <consortium name="The Broad Institute Genome Sequencing Center for Infectious Disease"/>
            <person name="Wu L."/>
            <person name="Ma J."/>
        </authorList>
    </citation>
    <scope>NUCLEOTIDE SEQUENCE [LARGE SCALE GENOMIC DNA]</scope>
    <source>
        <strain evidence="3">KCTC 32514</strain>
    </source>
</reference>
<sequence>MKKNIYSILRGKFLVSDDSFKNWRIIIFISILAIIMIASSHSADQKVYEIARLKNEAKDLRSQFVDGRGTLMRLKKASQIEIEMKKKGLLISENPPVKIKVKTQN</sequence>
<dbReference type="InterPro" id="IPR045755">
    <property type="entry name" value="FtsL-like"/>
</dbReference>
<accession>A0ABW5ZZM7</accession>
<keyword evidence="1" id="KW-0472">Membrane</keyword>
<organism evidence="2 3">
    <name type="scientific">Psychroserpens luteus</name>
    <dbReference type="NCBI Taxonomy" id="1434066"/>
    <lineage>
        <taxon>Bacteria</taxon>
        <taxon>Pseudomonadati</taxon>
        <taxon>Bacteroidota</taxon>
        <taxon>Flavobacteriia</taxon>
        <taxon>Flavobacteriales</taxon>
        <taxon>Flavobacteriaceae</taxon>
        <taxon>Psychroserpens</taxon>
    </lineage>
</organism>
<dbReference type="Pfam" id="PF19579">
    <property type="entry name" value="FtsL_2"/>
    <property type="match status" value="1"/>
</dbReference>
<proteinExistence type="predicted"/>
<dbReference type="EMBL" id="JBHUOS010000014">
    <property type="protein sequence ID" value="MFD2917493.1"/>
    <property type="molecule type" value="Genomic_DNA"/>
</dbReference>
<protein>
    <submittedName>
        <fullName evidence="2">FtsL-like putative cell division protein</fullName>
    </submittedName>
</protein>